<proteinExistence type="predicted"/>
<accession>A0A7D5KP46</accession>
<protein>
    <submittedName>
        <fullName evidence="1">Uncharacterized protein</fullName>
    </submittedName>
</protein>
<dbReference type="KEGG" id="halg:HUG10_20005"/>
<keyword evidence="2" id="KW-1185">Reference proteome</keyword>
<reference evidence="1 2" key="1">
    <citation type="submission" date="2020-07" db="EMBL/GenBank/DDBJ databases">
        <title>Gai3-2, isolated from salt lake.</title>
        <authorList>
            <person name="Cui H."/>
            <person name="Shi X."/>
        </authorList>
    </citation>
    <scope>NUCLEOTIDE SEQUENCE [LARGE SCALE GENOMIC DNA]</scope>
    <source>
        <strain evidence="1 2">Gai3-2</strain>
        <plasmid evidence="1 2">unnamed2</plasmid>
    </source>
</reference>
<dbReference type="EMBL" id="CP058531">
    <property type="protein sequence ID" value="QLG29895.1"/>
    <property type="molecule type" value="Genomic_DNA"/>
</dbReference>
<keyword evidence="1" id="KW-0614">Plasmid</keyword>
<dbReference type="Proteomes" id="UP000509750">
    <property type="component" value="Plasmid unnamed2"/>
</dbReference>
<evidence type="ECO:0000313" key="1">
    <source>
        <dbReference type="EMBL" id="QLG29895.1"/>
    </source>
</evidence>
<gene>
    <name evidence="1" type="ORF">HUG10_20005</name>
</gene>
<sequence length="160" mass="17823">MNVTVDHQHILDRRLGCRIYCHGTASQSQILTVSPEFFGHVLVSREAVQRSPGVAQMTDNTVGRSSNSRHPFTAIDAVCVWTHGGSQIARDTEGYPLVIAIREFYLDAWIAFFDPFRIQSVQEHQPADDFDNAIQVVLKPQSQIGTEIVDGRPPIPLQAV</sequence>
<organism evidence="1 2">
    <name type="scientific">Halorarum halophilum</name>
    <dbReference type="NCBI Taxonomy" id="2743090"/>
    <lineage>
        <taxon>Archaea</taxon>
        <taxon>Methanobacteriati</taxon>
        <taxon>Methanobacteriota</taxon>
        <taxon>Stenosarchaea group</taxon>
        <taxon>Halobacteria</taxon>
        <taxon>Halobacteriales</taxon>
        <taxon>Haloferacaceae</taxon>
        <taxon>Halorarum</taxon>
    </lineage>
</organism>
<geneLocation type="plasmid" evidence="1 2">
    <name>unnamed2</name>
</geneLocation>
<dbReference type="RefSeq" id="WP_179171469.1">
    <property type="nucleotide sequence ID" value="NZ_CP058531.1"/>
</dbReference>
<dbReference type="GeneID" id="56031168"/>
<evidence type="ECO:0000313" key="2">
    <source>
        <dbReference type="Proteomes" id="UP000509750"/>
    </source>
</evidence>
<dbReference type="AlphaFoldDB" id="A0A7D5KP46"/>
<name>A0A7D5KP46_9EURY</name>
<dbReference type="OrthoDB" id="317279at2157"/>